<comment type="caution">
    <text evidence="1">The sequence shown here is derived from an EMBL/GenBank/DDBJ whole genome shotgun (WGS) entry which is preliminary data.</text>
</comment>
<proteinExistence type="predicted"/>
<accession>A0A9K3KIY7</accession>
<evidence type="ECO:0000313" key="1">
    <source>
        <dbReference type="EMBL" id="KAG7344569.1"/>
    </source>
</evidence>
<sequence length="305" mass="33549">MVAAARFVSNGPILTVTIKDSAEEGSSKTGAITAASFLSSSTDDDTSDGNNPWFNLSNFRPNLVWSLKSQGKPLPNWFPNWQSLRTTVGYQYEPTASSHQRLPSFVEADLKFSSERLGVELEVQPSYEFKTQQSGVSVRASRGAAAYLMGKFASQGERWLQLVRGCYQTELPYGSVGAVRITPTFDLAQGQASCLLEAMTASQRTKAILNLEYDNPTLTVVHSLDDRNTIAPEISLFNARILYQWNIALDSGSIRTKVDPTSAVQVTWTDNSLTGKWITDVRVPLAGTTLSSLSADVRVRRQFSF</sequence>
<keyword evidence="2" id="KW-1185">Reference proteome</keyword>
<organism evidence="1 2">
    <name type="scientific">Nitzschia inconspicua</name>
    <dbReference type="NCBI Taxonomy" id="303405"/>
    <lineage>
        <taxon>Eukaryota</taxon>
        <taxon>Sar</taxon>
        <taxon>Stramenopiles</taxon>
        <taxon>Ochrophyta</taxon>
        <taxon>Bacillariophyta</taxon>
        <taxon>Bacillariophyceae</taxon>
        <taxon>Bacillariophycidae</taxon>
        <taxon>Bacillariales</taxon>
        <taxon>Bacillariaceae</taxon>
        <taxon>Nitzschia</taxon>
    </lineage>
</organism>
<dbReference type="AlphaFoldDB" id="A0A9K3KIY7"/>
<dbReference type="EMBL" id="JAGRRH010000023">
    <property type="protein sequence ID" value="KAG7344569.1"/>
    <property type="molecule type" value="Genomic_DNA"/>
</dbReference>
<gene>
    <name evidence="1" type="ORF">IV203_022577</name>
</gene>
<name>A0A9K3KIY7_9STRA</name>
<reference evidence="1" key="1">
    <citation type="journal article" date="2021" name="Sci. Rep.">
        <title>Diploid genomic architecture of Nitzschia inconspicua, an elite biomass production diatom.</title>
        <authorList>
            <person name="Oliver A."/>
            <person name="Podell S."/>
            <person name="Pinowska A."/>
            <person name="Traller J.C."/>
            <person name="Smith S.R."/>
            <person name="McClure R."/>
            <person name="Beliaev A."/>
            <person name="Bohutskyi P."/>
            <person name="Hill E.A."/>
            <person name="Rabines A."/>
            <person name="Zheng H."/>
            <person name="Allen L.Z."/>
            <person name="Kuo A."/>
            <person name="Grigoriev I.V."/>
            <person name="Allen A.E."/>
            <person name="Hazlebeck D."/>
            <person name="Allen E.E."/>
        </authorList>
    </citation>
    <scope>NUCLEOTIDE SEQUENCE</scope>
    <source>
        <strain evidence="1">Hildebrandi</strain>
    </source>
</reference>
<reference evidence="1" key="2">
    <citation type="submission" date="2021-04" db="EMBL/GenBank/DDBJ databases">
        <authorList>
            <person name="Podell S."/>
        </authorList>
    </citation>
    <scope>NUCLEOTIDE SEQUENCE</scope>
    <source>
        <strain evidence="1">Hildebrandi</strain>
    </source>
</reference>
<dbReference type="Proteomes" id="UP000693970">
    <property type="component" value="Unassembled WGS sequence"/>
</dbReference>
<dbReference type="OrthoDB" id="38245at2759"/>
<protein>
    <submittedName>
        <fullName evidence="1">Uncharacterized protein</fullName>
    </submittedName>
</protein>
<evidence type="ECO:0000313" key="2">
    <source>
        <dbReference type="Proteomes" id="UP000693970"/>
    </source>
</evidence>